<evidence type="ECO:0000313" key="3">
    <source>
        <dbReference type="Proteomes" id="UP001447008"/>
    </source>
</evidence>
<protein>
    <recommendedName>
        <fullName evidence="4">PH domain-containing protein</fullName>
    </recommendedName>
</protein>
<keyword evidence="1" id="KW-0812">Transmembrane</keyword>
<gene>
    <name evidence="2" type="ORF">WCN91_14650</name>
</gene>
<keyword evidence="1" id="KW-1133">Transmembrane helix</keyword>
<name>A0ABU9N275_9GAMM</name>
<accession>A0ABU9N275</accession>
<sequence length="157" mass="17198">MYQHKQYAWAILALILWIGTFVGMAFYLMGSDGPMLLFAAILAVCAFLFHGLTVRVDEQGVEWFFGPGIAKKRLAFSEIKSVAVVSNSFRHGVGIRITHDGWVYTANGFAAVAIELEDGTFYRVGSNEAEQLAEAINKHLPEPSLEPSSELSAGQEA</sequence>
<feature type="transmembrane region" description="Helical" evidence="1">
    <location>
        <begin position="7"/>
        <end position="29"/>
    </location>
</feature>
<evidence type="ECO:0000313" key="2">
    <source>
        <dbReference type="EMBL" id="MEM0516637.1"/>
    </source>
</evidence>
<evidence type="ECO:0008006" key="4">
    <source>
        <dbReference type="Google" id="ProtNLM"/>
    </source>
</evidence>
<comment type="caution">
    <text evidence="2">The sequence shown here is derived from an EMBL/GenBank/DDBJ whole genome shotgun (WGS) entry which is preliminary data.</text>
</comment>
<keyword evidence="3" id="KW-1185">Reference proteome</keyword>
<reference evidence="2 3" key="1">
    <citation type="submission" date="2024-03" db="EMBL/GenBank/DDBJ databases">
        <title>Pseudoalteromonas qingdaonensis sp. nov., isolated from the intestines of marine benthic organisms.</title>
        <authorList>
            <person name="Lin X."/>
            <person name="Fang S."/>
            <person name="Hu X."/>
        </authorList>
    </citation>
    <scope>NUCLEOTIDE SEQUENCE [LARGE SCALE GENOMIC DNA]</scope>
    <source>
        <strain evidence="2 3">YIC-827</strain>
    </source>
</reference>
<dbReference type="Proteomes" id="UP001447008">
    <property type="component" value="Unassembled WGS sequence"/>
</dbReference>
<proteinExistence type="predicted"/>
<dbReference type="EMBL" id="JBCGCU010000023">
    <property type="protein sequence ID" value="MEM0516637.1"/>
    <property type="molecule type" value="Genomic_DNA"/>
</dbReference>
<feature type="transmembrane region" description="Helical" evidence="1">
    <location>
        <begin position="35"/>
        <end position="54"/>
    </location>
</feature>
<keyword evidence="1" id="KW-0472">Membrane</keyword>
<dbReference type="RefSeq" id="WP_342680111.1">
    <property type="nucleotide sequence ID" value="NZ_JBCGCU010000023.1"/>
</dbReference>
<organism evidence="2 3">
    <name type="scientific">Pseudoalteromonas qingdaonensis</name>
    <dbReference type="NCBI Taxonomy" id="3131913"/>
    <lineage>
        <taxon>Bacteria</taxon>
        <taxon>Pseudomonadati</taxon>
        <taxon>Pseudomonadota</taxon>
        <taxon>Gammaproteobacteria</taxon>
        <taxon>Alteromonadales</taxon>
        <taxon>Pseudoalteromonadaceae</taxon>
        <taxon>Pseudoalteromonas</taxon>
    </lineage>
</organism>
<evidence type="ECO:0000256" key="1">
    <source>
        <dbReference type="SAM" id="Phobius"/>
    </source>
</evidence>